<dbReference type="PANTHER" id="PTHR46093:SF18">
    <property type="entry name" value="FIBRONECTIN TYPE-III DOMAIN-CONTAINING PROTEIN"/>
    <property type="match status" value="1"/>
</dbReference>
<dbReference type="Proteomes" id="UP000037923">
    <property type="component" value="Unassembled WGS sequence"/>
</dbReference>
<feature type="compositionally biased region" description="Acidic residues" evidence="3">
    <location>
        <begin position="421"/>
        <end position="457"/>
    </location>
</feature>
<keyword evidence="1" id="KW-0880">Kelch repeat</keyword>
<dbReference type="GeneID" id="26909107"/>
<feature type="region of interest" description="Disordered" evidence="3">
    <location>
        <begin position="101"/>
        <end position="170"/>
    </location>
</feature>
<sequence>MSAIPQYHGCFTLLYGDPEVREQQQYLQPLYGLTAEDDPPITRHPRVSSQDTSLSSGGSSLVSAEDTHDEVFHLQRIWIPGEPAVRRHKQPRIATVLARATTGGATAATEVENEAADDDDGAEARDGEGRIQALPRGNNEEDAEANPATTTTAATTTAAAAAAARAAPRPPRTINRVELSLYADLCTGVVGPQPVFGGVALKGDGRVPSTTTLSDPSPPPSTPATQPYLFNSTGAPLLSSIVEADALRRLKAARTPYPAPQSRSGHVLLPYPPRGSLILYGGLGDDPFNDVWEYSTITGRWTKLDCVPAADDNAVAVPPSQQERQQHQREGEAAEEDLGSRGAEAVGRNDDDEEQILEVTTRVPRPPRSRRRHSVSEMENFSENDDDEVLDRPRPDETVAEFIARVQAERRIHNPSPSASEYDEYDYYYGDDDEEDGGSSLSDSDDDADMEDMDERNEETATAASRGRNVGHNRNMPPPAYGQSAALYVDENGDTCMAVLGGITVGDVCVHGFFSLNLTTLTWRRLETTSRMKDVWGATAQTLIAPRQYPRQPPAKANNPHIDPSKKEEQVVVLFGGMTAMGEVIDPTTHVLHLDHPLTAEEVTANPALFLDSIEYDKTESARVMHHVLREEDAAAQARDAAPADDSQTVGLEERCASWRLAHARRLVRWRERALRRMVGKYWTEMIPATGALHGRRRPTSAAFQRHYMYIFGGRDDLYFYNDLWCLNIVTRIWVQVRDGIPTPLLRRFLDEPENHHIALQLSERGAQLRRRTVAAVEAKLAQHPTNPTMSNMIRGRDVHHALYSSSVNSTARARTGACMVVDVQRECLYVYGGFSYTGQQHLTFFDLHAYYVKENVWRRVAICHGRPWAAALDAEQDAVSLVDPCEEARPYPRHARPPEGAQNDLRRSESSSAAPSPSVLPLTLMGYAARHLRSQTRKEANASPSSVCSPDRAPPAPLMVRRGQRWSCGDANSAEDGGDDAEAAVLASPQPQPVTSADYFHLPTFIPEARTMAAMAEDPLYPGTRFFLHGGRSGEEACGDLFELRTGVSRTVDVEYAKTQRATRLEAQTAAATSMNSSPTSPLGRSQANNSTSASTTAPPNPPANPTAAAPGGPTFISAASTAAAVATASGTQADVSRLQLRNRRQLQRQLISAALELQEEFEDAPAAHAATLAQAAPLPRHSLRDAATRWIRDGLAVADPKSLMFVELRNGHAVVNLRTHIHYSSRLSLLASSEQRTTEEAAAAGPPATGTTTATTTSSAVLAAPRSGYGGVRRSNSGQDLSQVNPPPAFSVSPFPSSVVYRTSLEQQMASLEGALKRAALSLEILLYDVLLSKPMCNGSGNNNSAGEGVLMTSPCTHSAVLTTSPENNAAFPPFPLGDGTPGTSPGNPTLPPPTSPHVQIVSRAQYSTPRTQQQQLQQPNAFPLPPLEVSEARTSEHPAPSPALTRRGSSFHGSGNSSSNGASFQQPPTNNEYDYHILLRSLFHHEPYYKAFGANEKKR</sequence>
<dbReference type="VEuPathDB" id="TriTrypDB:LpyrH10_26_1190"/>
<feature type="compositionally biased region" description="Low complexity" evidence="3">
    <location>
        <begin position="1107"/>
        <end position="1116"/>
    </location>
</feature>
<feature type="compositionally biased region" description="Low complexity" evidence="3">
    <location>
        <begin position="47"/>
        <end position="62"/>
    </location>
</feature>
<dbReference type="Gene3D" id="2.120.10.80">
    <property type="entry name" value="Kelch-type beta propeller"/>
    <property type="match status" value="2"/>
</dbReference>
<dbReference type="SUPFAM" id="SSF117281">
    <property type="entry name" value="Kelch motif"/>
    <property type="match status" value="1"/>
</dbReference>
<feature type="region of interest" description="Disordered" evidence="3">
    <location>
        <begin position="1239"/>
        <end position="1290"/>
    </location>
</feature>
<dbReference type="InterPro" id="IPR006652">
    <property type="entry name" value="Kelch_1"/>
</dbReference>
<feature type="region of interest" description="Disordered" evidence="3">
    <location>
        <begin position="34"/>
        <end position="62"/>
    </location>
</feature>
<feature type="region of interest" description="Disordered" evidence="3">
    <location>
        <begin position="1364"/>
        <end position="1472"/>
    </location>
</feature>
<dbReference type="SUPFAM" id="SSF50965">
    <property type="entry name" value="Galactose oxidase, central domain"/>
    <property type="match status" value="1"/>
</dbReference>
<dbReference type="OrthoDB" id="45365at2759"/>
<feature type="compositionally biased region" description="Polar residues" evidence="3">
    <location>
        <begin position="1405"/>
        <end position="1414"/>
    </location>
</feature>
<name>A0A0N0DRU9_LEPPY</name>
<feature type="compositionally biased region" description="Low complexity" evidence="3">
    <location>
        <begin position="1380"/>
        <end position="1390"/>
    </location>
</feature>
<feature type="compositionally biased region" description="Low complexity" evidence="3">
    <location>
        <begin position="147"/>
        <end position="167"/>
    </location>
</feature>
<evidence type="ECO:0000313" key="4">
    <source>
        <dbReference type="EMBL" id="KPA75162.1"/>
    </source>
</evidence>
<feature type="compositionally biased region" description="Low complexity" evidence="3">
    <location>
        <begin position="1089"/>
        <end position="1099"/>
    </location>
</feature>
<feature type="compositionally biased region" description="Polar residues" evidence="3">
    <location>
        <begin position="1071"/>
        <end position="1088"/>
    </location>
</feature>
<protein>
    <submittedName>
        <fullName evidence="4">Uncharacterized protein</fullName>
    </submittedName>
</protein>
<comment type="caution">
    <text evidence="4">The sequence shown here is derived from an EMBL/GenBank/DDBJ whole genome shotgun (WGS) entry which is preliminary data.</text>
</comment>
<keyword evidence="5" id="KW-1185">Reference proteome</keyword>
<evidence type="ECO:0000313" key="5">
    <source>
        <dbReference type="Proteomes" id="UP000037923"/>
    </source>
</evidence>
<feature type="compositionally biased region" description="Low complexity" evidence="3">
    <location>
        <begin position="1451"/>
        <end position="1467"/>
    </location>
</feature>
<dbReference type="RefSeq" id="XP_015653601.1">
    <property type="nucleotide sequence ID" value="XM_015807943.1"/>
</dbReference>
<feature type="compositionally biased region" description="Polar residues" evidence="3">
    <location>
        <begin position="1276"/>
        <end position="1285"/>
    </location>
</feature>
<feature type="compositionally biased region" description="Low complexity" evidence="3">
    <location>
        <begin position="1415"/>
        <end position="1424"/>
    </location>
</feature>
<feature type="compositionally biased region" description="Acidic residues" evidence="3">
    <location>
        <begin position="380"/>
        <end position="389"/>
    </location>
</feature>
<gene>
    <name evidence="4" type="ORF">ABB37_08824</name>
</gene>
<feature type="compositionally biased region" description="Acidic residues" evidence="3">
    <location>
        <begin position="111"/>
        <end position="121"/>
    </location>
</feature>
<dbReference type="PANTHER" id="PTHR46093">
    <property type="entry name" value="ACYL-COA-BINDING DOMAIN-CONTAINING PROTEIN 5"/>
    <property type="match status" value="1"/>
</dbReference>
<dbReference type="OMA" id="YFYNDLW"/>
<keyword evidence="2" id="KW-0677">Repeat</keyword>
<dbReference type="InterPro" id="IPR015915">
    <property type="entry name" value="Kelch-typ_b-propeller"/>
</dbReference>
<dbReference type="Pfam" id="PF01344">
    <property type="entry name" value="Kelch_1"/>
    <property type="match status" value="1"/>
</dbReference>
<evidence type="ECO:0000256" key="1">
    <source>
        <dbReference type="ARBA" id="ARBA00022441"/>
    </source>
</evidence>
<feature type="compositionally biased region" description="Low complexity" evidence="3">
    <location>
        <begin position="101"/>
        <end position="110"/>
    </location>
</feature>
<feature type="region of interest" description="Disordered" evidence="3">
    <location>
        <begin position="317"/>
        <end position="394"/>
    </location>
</feature>
<reference evidence="4 5" key="1">
    <citation type="submission" date="2015-07" db="EMBL/GenBank/DDBJ databases">
        <title>High-quality genome of monoxenous trypanosomatid Leptomonas pyrrhocoris.</title>
        <authorList>
            <person name="Flegontov P."/>
            <person name="Butenko A."/>
            <person name="Firsov S."/>
            <person name="Vlcek C."/>
            <person name="Logacheva M.D."/>
            <person name="Field M."/>
            <person name="Filatov D."/>
            <person name="Flegontova O."/>
            <person name="Gerasimov E."/>
            <person name="Jackson A.P."/>
            <person name="Kelly S."/>
            <person name="Opperdoes F."/>
            <person name="O'Reilly A."/>
            <person name="Votypka J."/>
            <person name="Yurchenko V."/>
            <person name="Lukes J."/>
        </authorList>
    </citation>
    <scope>NUCLEOTIDE SEQUENCE [LARGE SCALE GENOMIC DNA]</scope>
    <source>
        <strain evidence="4">H10</strain>
    </source>
</reference>
<feature type="region of interest" description="Disordered" evidence="3">
    <location>
        <begin position="411"/>
        <end position="474"/>
    </location>
</feature>
<feature type="region of interest" description="Disordered" evidence="3">
    <location>
        <begin position="889"/>
        <end position="920"/>
    </location>
</feature>
<feature type="region of interest" description="Disordered" evidence="3">
    <location>
        <begin position="934"/>
        <end position="959"/>
    </location>
</feature>
<dbReference type="EMBL" id="LGTL01000026">
    <property type="protein sequence ID" value="KPA75162.1"/>
    <property type="molecule type" value="Genomic_DNA"/>
</dbReference>
<accession>A0A0N0DRU9</accession>
<proteinExistence type="predicted"/>
<dbReference type="InterPro" id="IPR011043">
    <property type="entry name" value="Gal_Oxase/kelch_b-propeller"/>
</dbReference>
<evidence type="ECO:0000256" key="3">
    <source>
        <dbReference type="SAM" id="MobiDB-lite"/>
    </source>
</evidence>
<feature type="region of interest" description="Disordered" evidence="3">
    <location>
        <begin position="1068"/>
        <end position="1116"/>
    </location>
</feature>
<organism evidence="4 5">
    <name type="scientific">Leptomonas pyrrhocoris</name>
    <name type="common">Firebug parasite</name>
    <dbReference type="NCBI Taxonomy" id="157538"/>
    <lineage>
        <taxon>Eukaryota</taxon>
        <taxon>Discoba</taxon>
        <taxon>Euglenozoa</taxon>
        <taxon>Kinetoplastea</taxon>
        <taxon>Metakinetoplastina</taxon>
        <taxon>Trypanosomatida</taxon>
        <taxon>Trypanosomatidae</taxon>
        <taxon>Leishmaniinae</taxon>
        <taxon>Leptomonas</taxon>
    </lineage>
</organism>
<evidence type="ECO:0000256" key="2">
    <source>
        <dbReference type="ARBA" id="ARBA00022737"/>
    </source>
</evidence>
<feature type="compositionally biased region" description="Low complexity" evidence="3">
    <location>
        <begin position="1242"/>
        <end position="1262"/>
    </location>
</feature>